<organism evidence="3 4">
    <name type="scientific">Pontibacter ummariensis</name>
    <dbReference type="NCBI Taxonomy" id="1610492"/>
    <lineage>
        <taxon>Bacteria</taxon>
        <taxon>Pseudomonadati</taxon>
        <taxon>Bacteroidota</taxon>
        <taxon>Cytophagia</taxon>
        <taxon>Cytophagales</taxon>
        <taxon>Hymenobacteraceae</taxon>
        <taxon>Pontibacter</taxon>
    </lineage>
</organism>
<name>A0A239KSH8_9BACT</name>
<gene>
    <name evidence="3" type="ORF">SAMN06296052_13141</name>
</gene>
<feature type="domain" description="TTHB210-like" evidence="2">
    <location>
        <begin position="62"/>
        <end position="117"/>
    </location>
</feature>
<evidence type="ECO:0000256" key="1">
    <source>
        <dbReference type="SAM" id="SignalP"/>
    </source>
</evidence>
<dbReference type="InterPro" id="IPR040832">
    <property type="entry name" value="TTHB210-like_dom"/>
</dbReference>
<keyword evidence="1" id="KW-0732">Signal</keyword>
<dbReference type="OrthoDB" id="2867208at2"/>
<dbReference type="RefSeq" id="WP_144266372.1">
    <property type="nucleotide sequence ID" value="NZ_FZOQ01000031.1"/>
</dbReference>
<protein>
    <recommendedName>
        <fullName evidence="2">TTHB210-like domain-containing protein</fullName>
    </recommendedName>
</protein>
<feature type="chain" id="PRO_5012467050" description="TTHB210-like domain-containing protein" evidence="1">
    <location>
        <begin position="22"/>
        <end position="272"/>
    </location>
</feature>
<dbReference type="Proteomes" id="UP000198432">
    <property type="component" value="Unassembled WGS sequence"/>
</dbReference>
<proteinExistence type="predicted"/>
<evidence type="ECO:0000259" key="2">
    <source>
        <dbReference type="Pfam" id="PF18197"/>
    </source>
</evidence>
<evidence type="ECO:0000313" key="4">
    <source>
        <dbReference type="Proteomes" id="UP000198432"/>
    </source>
</evidence>
<keyword evidence="4" id="KW-1185">Reference proteome</keyword>
<dbReference type="AlphaFoldDB" id="A0A239KSH8"/>
<feature type="signal peptide" evidence="1">
    <location>
        <begin position="1"/>
        <end position="21"/>
    </location>
</feature>
<reference evidence="4" key="1">
    <citation type="submission" date="2017-06" db="EMBL/GenBank/DDBJ databases">
        <authorList>
            <person name="Varghese N."/>
            <person name="Submissions S."/>
        </authorList>
    </citation>
    <scope>NUCLEOTIDE SEQUENCE [LARGE SCALE GENOMIC DNA]</scope>
    <source>
        <strain evidence="4">NKM1</strain>
    </source>
</reference>
<sequence length="272" mass="30289">MKKLSTFLIALAFSFASCEKAEEVNPILDSQVYDKATQATTYYSPAKPLGDGIVRTWVTVGKNGVPTAIGVSMSDKALLGLPQSGEHHQGSHNSHETVLEFPKAAELTPFKFVTVDWNPSGHEPANVYDKPHFDFHFYMISNELRKTIPGLAPTELDPAPPAAKYLPANYVMLPGRMPAMGTHFIDVTSPELHGSPFTQTFIYGGYQSNVIFYEPMVALDYIMSKPQASIPVKQPAAYQKAGYYPKSYRVEYDASRKEHKVYLAELTFQQEQ</sequence>
<dbReference type="InterPro" id="IPR033786">
    <property type="entry name" value="TTHB210-like"/>
</dbReference>
<dbReference type="CDD" id="cd11669">
    <property type="entry name" value="TTHB210-like"/>
    <property type="match status" value="1"/>
</dbReference>
<dbReference type="PROSITE" id="PS51257">
    <property type="entry name" value="PROKAR_LIPOPROTEIN"/>
    <property type="match status" value="1"/>
</dbReference>
<evidence type="ECO:0000313" key="3">
    <source>
        <dbReference type="EMBL" id="SNT21306.1"/>
    </source>
</evidence>
<dbReference type="Pfam" id="PF18197">
    <property type="entry name" value="TTHB210-like"/>
    <property type="match status" value="1"/>
</dbReference>
<dbReference type="EMBL" id="FZOQ01000031">
    <property type="protein sequence ID" value="SNT21306.1"/>
    <property type="molecule type" value="Genomic_DNA"/>
</dbReference>
<accession>A0A239KSH8</accession>